<organism evidence="2 3">
    <name type="scientific">Flavivirga jejuensis</name>
    <dbReference type="NCBI Taxonomy" id="870487"/>
    <lineage>
        <taxon>Bacteria</taxon>
        <taxon>Pseudomonadati</taxon>
        <taxon>Bacteroidota</taxon>
        <taxon>Flavobacteriia</taxon>
        <taxon>Flavobacteriales</taxon>
        <taxon>Flavobacteriaceae</taxon>
        <taxon>Flavivirga</taxon>
    </lineage>
</organism>
<dbReference type="InterPro" id="IPR010502">
    <property type="entry name" value="Carb-bd_dom_fam9"/>
</dbReference>
<dbReference type="Gene3D" id="2.60.40.1190">
    <property type="match status" value="1"/>
</dbReference>
<comment type="caution">
    <text evidence="2">The sequence shown here is derived from an EMBL/GenBank/DDBJ whole genome shotgun (WGS) entry which is preliminary data.</text>
</comment>
<gene>
    <name evidence="2" type="ORF">Q4Q40_09285</name>
</gene>
<accession>A0ABT8WMJ2</accession>
<evidence type="ECO:0000259" key="1">
    <source>
        <dbReference type="Pfam" id="PF06452"/>
    </source>
</evidence>
<evidence type="ECO:0000313" key="2">
    <source>
        <dbReference type="EMBL" id="MDO5974375.1"/>
    </source>
</evidence>
<dbReference type="SUPFAM" id="SSF49344">
    <property type="entry name" value="CBD9-like"/>
    <property type="match status" value="1"/>
</dbReference>
<reference evidence="2" key="1">
    <citation type="submission" date="2023-07" db="EMBL/GenBank/DDBJ databases">
        <title>Two novel species in the genus Flavivirga.</title>
        <authorList>
            <person name="Kwon K."/>
        </authorList>
    </citation>
    <scope>NUCLEOTIDE SEQUENCE</scope>
    <source>
        <strain evidence="2">KACC 14158</strain>
    </source>
</reference>
<dbReference type="RefSeq" id="WP_303301517.1">
    <property type="nucleotide sequence ID" value="NZ_BAABDA010000050.1"/>
</dbReference>
<dbReference type="EMBL" id="JAUOEL010000003">
    <property type="protein sequence ID" value="MDO5974375.1"/>
    <property type="molecule type" value="Genomic_DNA"/>
</dbReference>
<protein>
    <submittedName>
        <fullName evidence="2">Carbohydrate-binding family 9-like protein</fullName>
    </submittedName>
</protein>
<dbReference type="Proteomes" id="UP001176806">
    <property type="component" value="Unassembled WGS sequence"/>
</dbReference>
<dbReference type="Pfam" id="PF06452">
    <property type="entry name" value="CBM9_1"/>
    <property type="match status" value="1"/>
</dbReference>
<feature type="domain" description="Carbohydrate-binding" evidence="1">
    <location>
        <begin position="16"/>
        <end position="212"/>
    </location>
</feature>
<proteinExistence type="predicted"/>
<evidence type="ECO:0000313" key="3">
    <source>
        <dbReference type="Proteomes" id="UP001176806"/>
    </source>
</evidence>
<sequence length="213" mass="25032">MKIYNVNSIPTKQLIITGKGDSNLWDNAHVLTDFSSPWENKKEARTEFKALWDEDYLFFCFHVFDDTIHIDNTDTGFNSINVSDRVELFFRINPSLTPYYCLEIDPTPRIMDFKAFPNKDFNFDWDWPKQDLIVKSNSNNKRFTVEGKISMTSLKSLNLINNQTIETGIYRAKYYKQNDSTYKPVWITWVDPKTETPNFHIPDSFGVLKLVDN</sequence>
<keyword evidence="3" id="KW-1185">Reference proteome</keyword>
<name>A0ABT8WMJ2_9FLAO</name>
<dbReference type="CDD" id="cd09620">
    <property type="entry name" value="CBM9_like_3"/>
    <property type="match status" value="1"/>
</dbReference>